<keyword evidence="2 5" id="KW-0378">Hydrolase</keyword>
<dbReference type="InterPro" id="IPR002933">
    <property type="entry name" value="Peptidase_M20"/>
</dbReference>
<organism evidence="5 6">
    <name type="scientific">Calidithermus terrae</name>
    <dbReference type="NCBI Taxonomy" id="1408545"/>
    <lineage>
        <taxon>Bacteria</taxon>
        <taxon>Thermotogati</taxon>
        <taxon>Deinococcota</taxon>
        <taxon>Deinococci</taxon>
        <taxon>Thermales</taxon>
        <taxon>Thermaceae</taxon>
        <taxon>Calidithermus</taxon>
    </lineage>
</organism>
<dbReference type="Gene3D" id="3.30.70.360">
    <property type="match status" value="1"/>
</dbReference>
<dbReference type="EMBL" id="QXDL01000001">
    <property type="protein sequence ID" value="RIH90970.1"/>
    <property type="molecule type" value="Genomic_DNA"/>
</dbReference>
<dbReference type="PIRSF" id="PIRSF037238">
    <property type="entry name" value="Carboxypeptidase_G2"/>
    <property type="match status" value="1"/>
</dbReference>
<proteinExistence type="predicted"/>
<dbReference type="InterPro" id="IPR050072">
    <property type="entry name" value="Peptidase_M20A"/>
</dbReference>
<keyword evidence="5" id="KW-0645">Protease</keyword>
<gene>
    <name evidence="5" type="primary">cpg2</name>
    <name evidence="5" type="ORF">Mterra_00048</name>
</gene>
<sequence>MCLVTPLAYFESHLPGILADLEAIVSLESPSHDLPGLEAVATWLSTHFGGFGEIAREESKNGPILSLRFGQGGPKVLVLCHYDTVHPRGVFGWRVQGERAYGPGVYDMKGNIVQLLWALRASRELGLGLPRLEVLFTPDEEVGSLASREAIEAAARRNEVVLVLEAPMGNGDLKVARKGTGMYTLTAHGKPAHQGVEPEKGVNAVVELAHHVLEIVALQDWEKGTTLGPNKMHGGTAVNVVAAEASVTVDFRVWTMAEYERLEAAFKALKPVLPGARLSLSGGLNRPPMEPSPASMELFERAKRIGAGLGLELGAGRVGGGSDGNFTAALGVPTLDGLGLFGADAHQLSEHVVIPEIPRRVALLSGLLADLAAR</sequence>
<feature type="active site" evidence="3">
    <location>
        <position position="83"/>
    </location>
</feature>
<feature type="domain" description="Peptidase M20 dimerisation" evidence="4">
    <location>
        <begin position="175"/>
        <end position="268"/>
    </location>
</feature>
<comment type="caution">
    <text evidence="5">The sequence shown here is derived from an EMBL/GenBank/DDBJ whole genome shotgun (WGS) entry which is preliminary data.</text>
</comment>
<dbReference type="Proteomes" id="UP000265715">
    <property type="component" value="Unassembled WGS sequence"/>
</dbReference>
<reference evidence="5 6" key="1">
    <citation type="submission" date="2018-08" db="EMBL/GenBank/DDBJ databases">
        <title>Meiothermus terrae DSM 26712 genome sequencing project.</title>
        <authorList>
            <person name="Da Costa M.S."/>
            <person name="Albuquerque L."/>
            <person name="Raposo P."/>
            <person name="Froufe H.J.C."/>
            <person name="Barroso C.S."/>
            <person name="Egas C."/>
        </authorList>
    </citation>
    <scope>NUCLEOTIDE SEQUENCE [LARGE SCALE GENOMIC DNA]</scope>
    <source>
        <strain evidence="5 6">DSM 26712</strain>
    </source>
</reference>
<dbReference type="InterPro" id="IPR011650">
    <property type="entry name" value="Peptidase_M20_dimer"/>
</dbReference>
<dbReference type="SUPFAM" id="SSF53187">
    <property type="entry name" value="Zn-dependent exopeptidases"/>
    <property type="match status" value="1"/>
</dbReference>
<keyword evidence="5" id="KW-0121">Carboxypeptidase</keyword>
<name>A0A399F4I6_9DEIN</name>
<keyword evidence="1" id="KW-0479">Metal-binding</keyword>
<dbReference type="Pfam" id="PF01546">
    <property type="entry name" value="Peptidase_M20"/>
    <property type="match status" value="1"/>
</dbReference>
<evidence type="ECO:0000256" key="2">
    <source>
        <dbReference type="ARBA" id="ARBA00022801"/>
    </source>
</evidence>
<evidence type="ECO:0000313" key="6">
    <source>
        <dbReference type="Proteomes" id="UP000265715"/>
    </source>
</evidence>
<evidence type="ECO:0000259" key="4">
    <source>
        <dbReference type="Pfam" id="PF07687"/>
    </source>
</evidence>
<dbReference type="InterPro" id="IPR017150">
    <property type="entry name" value="Pept_M20_glutamate_carboxypep"/>
</dbReference>
<dbReference type="GO" id="GO:0004180">
    <property type="term" value="F:carboxypeptidase activity"/>
    <property type="evidence" value="ECO:0007669"/>
    <property type="project" value="UniProtKB-KW"/>
</dbReference>
<evidence type="ECO:0000256" key="3">
    <source>
        <dbReference type="PIRSR" id="PIRSR037238-1"/>
    </source>
</evidence>
<dbReference type="PANTHER" id="PTHR43808:SF9">
    <property type="entry name" value="BLL0789 PROTEIN"/>
    <property type="match status" value="1"/>
</dbReference>
<dbReference type="PANTHER" id="PTHR43808">
    <property type="entry name" value="ACETYLORNITHINE DEACETYLASE"/>
    <property type="match status" value="1"/>
</dbReference>
<dbReference type="SUPFAM" id="SSF55031">
    <property type="entry name" value="Bacterial exopeptidase dimerisation domain"/>
    <property type="match status" value="1"/>
</dbReference>
<evidence type="ECO:0000256" key="1">
    <source>
        <dbReference type="ARBA" id="ARBA00022723"/>
    </source>
</evidence>
<protein>
    <submittedName>
        <fullName evidence="5">Carboxypeptidase G2</fullName>
        <ecNumber evidence="5">3.4.17.11</ecNumber>
    </submittedName>
</protein>
<dbReference type="InterPro" id="IPR036264">
    <property type="entry name" value="Bact_exopeptidase_dim_dom"/>
</dbReference>
<keyword evidence="6" id="KW-1185">Reference proteome</keyword>
<dbReference type="EC" id="3.4.17.11" evidence="5"/>
<dbReference type="Gene3D" id="3.40.630.10">
    <property type="entry name" value="Zn peptidases"/>
    <property type="match status" value="1"/>
</dbReference>
<evidence type="ECO:0000313" key="5">
    <source>
        <dbReference type="EMBL" id="RIH90970.1"/>
    </source>
</evidence>
<dbReference type="GO" id="GO:0046872">
    <property type="term" value="F:metal ion binding"/>
    <property type="evidence" value="ECO:0007669"/>
    <property type="project" value="UniProtKB-KW"/>
</dbReference>
<accession>A0A399F4I6</accession>
<dbReference type="AlphaFoldDB" id="A0A399F4I6"/>
<dbReference type="CDD" id="cd03885">
    <property type="entry name" value="M20_CPDG2"/>
    <property type="match status" value="1"/>
</dbReference>
<feature type="active site" description="Proton acceptor" evidence="3">
    <location>
        <position position="140"/>
    </location>
</feature>
<dbReference type="Pfam" id="PF07687">
    <property type="entry name" value="M20_dimer"/>
    <property type="match status" value="1"/>
</dbReference>